<feature type="signal peptide" evidence="1">
    <location>
        <begin position="1"/>
        <end position="25"/>
    </location>
</feature>
<dbReference type="Pfam" id="PF13472">
    <property type="entry name" value="Lipase_GDSL_2"/>
    <property type="match status" value="1"/>
</dbReference>
<dbReference type="Pfam" id="PF17996">
    <property type="entry name" value="CE2_N"/>
    <property type="match status" value="1"/>
</dbReference>
<feature type="domain" description="Carbohydrate esterase 2 N-terminal" evidence="3">
    <location>
        <begin position="47"/>
        <end position="141"/>
    </location>
</feature>
<feature type="chain" id="PRO_5015735409" evidence="1">
    <location>
        <begin position="26"/>
        <end position="372"/>
    </location>
</feature>
<evidence type="ECO:0000259" key="2">
    <source>
        <dbReference type="Pfam" id="PF13472"/>
    </source>
</evidence>
<dbReference type="CDD" id="cd01831">
    <property type="entry name" value="Endoglucanase_E_like"/>
    <property type="match status" value="1"/>
</dbReference>
<dbReference type="InterPro" id="IPR040794">
    <property type="entry name" value="CE2_N"/>
</dbReference>
<dbReference type="InterPro" id="IPR036514">
    <property type="entry name" value="SGNH_hydro_sf"/>
</dbReference>
<dbReference type="AlphaFoldDB" id="A0A2T4YTT7"/>
<feature type="domain" description="SGNH hydrolase-type esterase" evidence="2">
    <location>
        <begin position="156"/>
        <end position="325"/>
    </location>
</feature>
<dbReference type="GO" id="GO:0052689">
    <property type="term" value="F:carboxylic ester hydrolase activity"/>
    <property type="evidence" value="ECO:0007669"/>
    <property type="project" value="InterPro"/>
</dbReference>
<dbReference type="PANTHER" id="PTHR37834:SF2">
    <property type="entry name" value="ESTERASE, SGNH HYDROLASE-TYPE"/>
    <property type="match status" value="1"/>
</dbReference>
<dbReference type="Gene3D" id="2.60.120.260">
    <property type="entry name" value="Galactose-binding domain-like"/>
    <property type="match status" value="1"/>
</dbReference>
<dbReference type="Gene3D" id="3.40.50.1110">
    <property type="entry name" value="SGNH hydrolase"/>
    <property type="match status" value="1"/>
</dbReference>
<keyword evidence="5" id="KW-1185">Reference proteome</keyword>
<organism evidence="4 5">
    <name type="scientific">Sphingomonas aerolata</name>
    <dbReference type="NCBI Taxonomy" id="185951"/>
    <lineage>
        <taxon>Bacteria</taxon>
        <taxon>Pseudomonadati</taxon>
        <taxon>Pseudomonadota</taxon>
        <taxon>Alphaproteobacteria</taxon>
        <taxon>Sphingomonadales</taxon>
        <taxon>Sphingomonadaceae</taxon>
        <taxon>Sphingomonas</taxon>
    </lineage>
</organism>
<dbReference type="InterPro" id="IPR013830">
    <property type="entry name" value="SGNH_hydro"/>
</dbReference>
<dbReference type="InterPro" id="IPR037461">
    <property type="entry name" value="CtCE2-like_dom"/>
</dbReference>
<dbReference type="SUPFAM" id="SSF52266">
    <property type="entry name" value="SGNH hydrolase"/>
    <property type="match status" value="1"/>
</dbReference>
<reference evidence="4 5" key="1">
    <citation type="submission" date="2018-04" db="EMBL/GenBank/DDBJ databases">
        <title>Genomic Encyclopedia of Type Strains, Phase III (KMG-III): the genomes of soil and plant-associated and newly described type strains.</title>
        <authorList>
            <person name="Whitman W."/>
        </authorList>
    </citation>
    <scope>NUCLEOTIDE SEQUENCE [LARGE SCALE GENOMIC DNA]</scope>
    <source>
        <strain evidence="4 5">NW12</strain>
    </source>
</reference>
<evidence type="ECO:0000259" key="3">
    <source>
        <dbReference type="Pfam" id="PF17996"/>
    </source>
</evidence>
<gene>
    <name evidence="4" type="ORF">C8J24_0610</name>
</gene>
<proteinExistence type="predicted"/>
<dbReference type="EMBL" id="PZZN01000001">
    <property type="protein sequence ID" value="PTM47225.1"/>
    <property type="molecule type" value="Genomic_DNA"/>
</dbReference>
<dbReference type="RefSeq" id="WP_244180376.1">
    <property type="nucleotide sequence ID" value="NZ_PZZN01000001.1"/>
</dbReference>
<keyword evidence="1" id="KW-0732">Signal</keyword>
<dbReference type="Proteomes" id="UP000240996">
    <property type="component" value="Unassembled WGS sequence"/>
</dbReference>
<name>A0A2T4YTT7_9SPHN</name>
<protein>
    <submittedName>
        <fullName evidence="4">Lysophospholipase L1-like esterase</fullName>
    </submittedName>
</protein>
<evidence type="ECO:0000256" key="1">
    <source>
        <dbReference type="SAM" id="SignalP"/>
    </source>
</evidence>
<comment type="caution">
    <text evidence="4">The sequence shown here is derived from an EMBL/GenBank/DDBJ whole genome shotgun (WGS) entry which is preliminary data.</text>
</comment>
<accession>A0A2T4YTT7</accession>
<dbReference type="InterPro" id="IPR052762">
    <property type="entry name" value="PCW_deacetylase/CE"/>
</dbReference>
<dbReference type="PANTHER" id="PTHR37834">
    <property type="entry name" value="GDSL-LIKE LIPASE/ACYLHYDROLASE DOMAIN PROTEIN (AFU_ORTHOLOGUE AFUA_2G00620)"/>
    <property type="match status" value="1"/>
</dbReference>
<sequence length="372" mass="40247">MAKHGRMAGMAAGLVILAAAVEAAAQPRVERLTERPVALTLLPATMHGRFERKGAGFVRQWPGSYAETAFRGSAVSFDVGPGEVALHVLVDGRKITTLVKPVPGLYRVAGMPAGRHVLRIEVASESQSGPTGIGPFFAERGTVGARLRNRTRQIEFVGDSHTVGYGVTSPKRECTQDEVWATTDTSRGFGALLARRYGADYEVNAISGRGVVRNYGGFAADTLPEAYPFTLFDHRSRASVPGWHPQVIIVSLGTNDFTTPLHAGETWANRDALHGDYERRYVRFVQALHARDPRAQIVLWATDMANGEIQAEVAKVAATLRRSGAPWLTYVPVNGLSFTGCHSHPSLADQTVIADRIAAVIDARVAGWARRS</sequence>
<evidence type="ECO:0000313" key="5">
    <source>
        <dbReference type="Proteomes" id="UP000240996"/>
    </source>
</evidence>
<evidence type="ECO:0000313" key="4">
    <source>
        <dbReference type="EMBL" id="PTM47225.1"/>
    </source>
</evidence>